<name>J4HW00_9APHY</name>
<dbReference type="RefSeq" id="XP_012180680.1">
    <property type="nucleotide sequence ID" value="XM_012325290.1"/>
</dbReference>
<feature type="compositionally biased region" description="Polar residues" evidence="1">
    <location>
        <begin position="27"/>
        <end position="37"/>
    </location>
</feature>
<dbReference type="SMART" id="SM01272">
    <property type="entry name" value="LsmAD"/>
    <property type="match status" value="1"/>
</dbReference>
<dbReference type="InterPro" id="IPR009604">
    <property type="entry name" value="LsmAD_domain"/>
</dbReference>
<feature type="compositionally biased region" description="Pro residues" evidence="1">
    <location>
        <begin position="45"/>
        <end position="56"/>
    </location>
</feature>
<feature type="region of interest" description="Disordered" evidence="1">
    <location>
        <begin position="149"/>
        <end position="218"/>
    </location>
</feature>
<feature type="region of interest" description="Disordered" evidence="1">
    <location>
        <begin position="313"/>
        <end position="376"/>
    </location>
</feature>
<reference evidence="3 4" key="1">
    <citation type="journal article" date="2012" name="Appl. Environ. Microbiol.">
        <title>Short-read sequencing for genomic analysis of the brown rot fungus Fibroporia radiculosa.</title>
        <authorList>
            <person name="Tang J.D."/>
            <person name="Perkins A.D."/>
            <person name="Sonstegard T.S."/>
            <person name="Schroeder S.G."/>
            <person name="Burgess S.C."/>
            <person name="Diehl S.V."/>
        </authorList>
    </citation>
    <scope>NUCLEOTIDE SEQUENCE [LARGE SCALE GENOMIC DNA]</scope>
    <source>
        <strain evidence="3 4">TFFH 294</strain>
    </source>
</reference>
<dbReference type="GO" id="GO:0003729">
    <property type="term" value="F:mRNA binding"/>
    <property type="evidence" value="ECO:0007669"/>
    <property type="project" value="TreeGrafter"/>
</dbReference>
<dbReference type="Proteomes" id="UP000006352">
    <property type="component" value="Unassembled WGS sequence"/>
</dbReference>
<evidence type="ECO:0000313" key="3">
    <source>
        <dbReference type="EMBL" id="CCM01397.1"/>
    </source>
</evidence>
<feature type="compositionally biased region" description="Low complexity" evidence="1">
    <location>
        <begin position="575"/>
        <end position="599"/>
    </location>
</feature>
<dbReference type="STRING" id="599839.J4HW00"/>
<feature type="region of interest" description="Disordered" evidence="1">
    <location>
        <begin position="573"/>
        <end position="623"/>
    </location>
</feature>
<sequence>MAATARQPKPQRKGMPDPAAPRRNPAWTGTRTFSPGASNARLPNGVPPASPGPFPPLGQQNGASSTPPPRADKDVAHDRVLSQLSGLIGTTITLLTKTHVRYEGSVSSTSGEGDTTGVTLRDVKDLTNPGAPLKDQFFIASTNIEQWSSGPADAKAPAVNGDSFKTDTDISNSTAARRERELQAWQPTDDPASGVTPTAPLGSTANGGGRDEMTFGPAVGATGGWDQFAANEQLFGVRANFDEDVYTTKLDRSAPDYKEKERRAAVIANEILQSTTNNVHIAEERTQNFAGENGSNEEEKYGAVVRGANAYVPPGARKANPSASTAIVQSKQDVPKVSVNAPDGSTVSTDKPAAPANTPPPKTESPAPGGTKPAADAVPAFRDFVSNEKDRLMKKKQAIMKSEMDKRMAELVKFSKSFKLNKPIPDDLVPILAKDEEKQRIIREKSTKDAESSHARAIGVSNATSSSSRAPDIISTIPPSAKPAPAQPAIAKEAANTQKAPAQSKPGVQKGRISMVIQSIPPFKGKRTSTIPAISTGGAASGARSQGILAPAGATSPLSPTAANRLNVNASSFRPNVKSVSPPSGSPNPNGTPSSTASPKTKPADGSSSPQTQGPPNPFFGTRLPKKVPLVHIKDDFNPFKYHKVVEAAHVGPMWQYSGKRYMQMFPPMQTPPQPQSPPMAHPLPPPVPPPSYEDDTAAQVTTRGYMYYPQYYPGQMQMMPGGMVPPPPGPYMPGPHFMPPMPYPHMPPNAMYSTAPMGQMPTYMPPPGAYPPPNGAAPRPSMPPTPIPSHAHPYYHQSPQLQHTVPYPMMMPPPGPPPHPYDGSQAPPVQMGGHA</sequence>
<dbReference type="EMBL" id="HE797031">
    <property type="protein sequence ID" value="CCM01397.1"/>
    <property type="molecule type" value="Genomic_DNA"/>
</dbReference>
<dbReference type="HOGENOM" id="CLU_017397_0_0_1"/>
<dbReference type="InParanoid" id="J4HW00"/>
<feature type="compositionally biased region" description="Basic and acidic residues" evidence="1">
    <location>
        <begin position="443"/>
        <end position="454"/>
    </location>
</feature>
<feature type="region of interest" description="Disordered" evidence="1">
    <location>
        <begin position="810"/>
        <end position="836"/>
    </location>
</feature>
<feature type="domain" description="LsmAD" evidence="2">
    <location>
        <begin position="235"/>
        <end position="307"/>
    </location>
</feature>
<evidence type="ECO:0000259" key="2">
    <source>
        <dbReference type="SMART" id="SM01272"/>
    </source>
</evidence>
<dbReference type="Pfam" id="PF06741">
    <property type="entry name" value="LsmAD"/>
    <property type="match status" value="1"/>
</dbReference>
<dbReference type="GO" id="GO:0034063">
    <property type="term" value="P:stress granule assembly"/>
    <property type="evidence" value="ECO:0007669"/>
    <property type="project" value="TreeGrafter"/>
</dbReference>
<proteinExistence type="predicted"/>
<feature type="compositionally biased region" description="Pro residues" evidence="1">
    <location>
        <begin position="810"/>
        <end position="821"/>
    </location>
</feature>
<feature type="compositionally biased region" description="Polar residues" evidence="1">
    <location>
        <begin position="321"/>
        <end position="332"/>
    </location>
</feature>
<feature type="region of interest" description="Disordered" evidence="1">
    <location>
        <begin position="1"/>
        <end position="73"/>
    </location>
</feature>
<dbReference type="GO" id="GO:0010494">
    <property type="term" value="C:cytoplasmic stress granule"/>
    <property type="evidence" value="ECO:0007669"/>
    <property type="project" value="TreeGrafter"/>
</dbReference>
<feature type="region of interest" description="Disordered" evidence="1">
    <location>
        <begin position="443"/>
        <end position="544"/>
    </location>
</feature>
<dbReference type="GeneID" id="24096308"/>
<gene>
    <name evidence="3" type="ORF">FIBRA_03448</name>
</gene>
<organism evidence="3 4">
    <name type="scientific">Fibroporia radiculosa</name>
    <dbReference type="NCBI Taxonomy" id="599839"/>
    <lineage>
        <taxon>Eukaryota</taxon>
        <taxon>Fungi</taxon>
        <taxon>Dikarya</taxon>
        <taxon>Basidiomycota</taxon>
        <taxon>Agaricomycotina</taxon>
        <taxon>Agaricomycetes</taxon>
        <taxon>Polyporales</taxon>
        <taxon>Fibroporiaceae</taxon>
        <taxon>Fibroporia</taxon>
    </lineage>
</organism>
<evidence type="ECO:0000313" key="4">
    <source>
        <dbReference type="Proteomes" id="UP000006352"/>
    </source>
</evidence>
<protein>
    <recommendedName>
        <fullName evidence="2">LsmAD domain-containing protein</fullName>
    </recommendedName>
</protein>
<accession>J4HW00</accession>
<dbReference type="AlphaFoldDB" id="J4HW00"/>
<dbReference type="FunCoup" id="J4HW00">
    <property type="interactions" value="60"/>
</dbReference>
<dbReference type="InterPro" id="IPR045117">
    <property type="entry name" value="ATXN2-like"/>
</dbReference>
<evidence type="ECO:0000256" key="1">
    <source>
        <dbReference type="SAM" id="MobiDB-lite"/>
    </source>
</evidence>
<dbReference type="PANTHER" id="PTHR12854:SF7">
    <property type="entry name" value="ATAXIN-2 HOMOLOG"/>
    <property type="match status" value="1"/>
</dbReference>
<dbReference type="PANTHER" id="PTHR12854">
    <property type="entry name" value="ATAXIN 2-RELATED"/>
    <property type="match status" value="1"/>
</dbReference>
<keyword evidence="4" id="KW-1185">Reference proteome</keyword>
<dbReference type="OrthoDB" id="2275718at2759"/>